<proteinExistence type="predicted"/>
<dbReference type="SUPFAM" id="SSF52266">
    <property type="entry name" value="SGNH hydrolase"/>
    <property type="match status" value="1"/>
</dbReference>
<dbReference type="EMBL" id="UINC01136252">
    <property type="protein sequence ID" value="SVD20911.1"/>
    <property type="molecule type" value="Genomic_DNA"/>
</dbReference>
<feature type="non-terminal residue" evidence="3">
    <location>
        <position position="234"/>
    </location>
</feature>
<evidence type="ECO:0000256" key="1">
    <source>
        <dbReference type="SAM" id="Phobius"/>
    </source>
</evidence>
<feature type="domain" description="SGNH hydrolase-type esterase" evidence="2">
    <location>
        <begin position="95"/>
        <end position="162"/>
    </location>
</feature>
<feature type="transmembrane region" description="Helical" evidence="1">
    <location>
        <begin position="6"/>
        <end position="28"/>
    </location>
</feature>
<dbReference type="InterPro" id="IPR013830">
    <property type="entry name" value="SGNH_hydro"/>
</dbReference>
<reference evidence="3" key="1">
    <citation type="submission" date="2018-05" db="EMBL/GenBank/DDBJ databases">
        <authorList>
            <person name="Lanie J.A."/>
            <person name="Ng W.-L."/>
            <person name="Kazmierczak K.M."/>
            <person name="Andrzejewski T.M."/>
            <person name="Davidsen T.M."/>
            <person name="Wayne K.J."/>
            <person name="Tettelin H."/>
            <person name="Glass J.I."/>
            <person name="Rusch D."/>
            <person name="Podicherti R."/>
            <person name="Tsui H.-C.T."/>
            <person name="Winkler M.E."/>
        </authorList>
    </citation>
    <scope>NUCLEOTIDE SEQUENCE</scope>
</reference>
<keyword evidence="1" id="KW-0472">Membrane</keyword>
<evidence type="ECO:0000313" key="3">
    <source>
        <dbReference type="EMBL" id="SVD20911.1"/>
    </source>
</evidence>
<dbReference type="AlphaFoldDB" id="A0A382THK6"/>
<dbReference type="PROSITE" id="PS51257">
    <property type="entry name" value="PROKAR_LIPOPROTEIN"/>
    <property type="match status" value="1"/>
</dbReference>
<dbReference type="InterPro" id="IPR036514">
    <property type="entry name" value="SGNH_hydro_sf"/>
</dbReference>
<organism evidence="3">
    <name type="scientific">marine metagenome</name>
    <dbReference type="NCBI Taxonomy" id="408172"/>
    <lineage>
        <taxon>unclassified sequences</taxon>
        <taxon>metagenomes</taxon>
        <taxon>ecological metagenomes</taxon>
    </lineage>
</organism>
<dbReference type="Pfam" id="PF13472">
    <property type="entry name" value="Lipase_GDSL_2"/>
    <property type="match status" value="1"/>
</dbReference>
<protein>
    <recommendedName>
        <fullName evidence="2">SGNH hydrolase-type esterase domain-containing protein</fullName>
    </recommendedName>
</protein>
<gene>
    <name evidence="3" type="ORF">METZ01_LOCUS373765</name>
</gene>
<accession>A0A382THK6</accession>
<dbReference type="Gene3D" id="3.40.50.1110">
    <property type="entry name" value="SGNH hydrolase"/>
    <property type="match status" value="1"/>
</dbReference>
<name>A0A382THK6_9ZZZZ</name>
<evidence type="ECO:0000259" key="2">
    <source>
        <dbReference type="Pfam" id="PF13472"/>
    </source>
</evidence>
<sequence length="234" mass="27075">MSVRSAGIAVGLTSASCLLFLFTLEIGLRLLNPQIVMPHPNGMWELSPTRGCRLTPEFDGYHWYREFNVRITISEQGLRDRTFGPKETNVRRILALGDSFTFGFGVEGHEAYPKRLEGLLNEARRDYEVINAGFPGYGTLQELRYLEEEGLALSPDVVLIGFFEFNDFTDNLRTPNRYKLLHGFLYDRIGYEQADKVRQAAPGRLPIPFKDWLWARTHSYRFLADRYQRLLFQV</sequence>
<keyword evidence="1" id="KW-1133">Transmembrane helix</keyword>
<keyword evidence="1" id="KW-0812">Transmembrane</keyword>